<reference evidence="1" key="1">
    <citation type="submission" date="2022-12" db="EMBL/GenBank/DDBJ databases">
        <authorList>
            <person name="Petersen C."/>
        </authorList>
    </citation>
    <scope>NUCLEOTIDE SEQUENCE</scope>
    <source>
        <strain evidence="1">IBT 29495</strain>
    </source>
</reference>
<organism evidence="1 2">
    <name type="scientific">Penicillium fimorum</name>
    <dbReference type="NCBI Taxonomy" id="1882269"/>
    <lineage>
        <taxon>Eukaryota</taxon>
        <taxon>Fungi</taxon>
        <taxon>Dikarya</taxon>
        <taxon>Ascomycota</taxon>
        <taxon>Pezizomycotina</taxon>
        <taxon>Eurotiomycetes</taxon>
        <taxon>Eurotiomycetidae</taxon>
        <taxon>Eurotiales</taxon>
        <taxon>Aspergillaceae</taxon>
        <taxon>Penicillium</taxon>
    </lineage>
</organism>
<dbReference type="EMBL" id="JAPWDS010000006">
    <property type="protein sequence ID" value="KAJ5494684.1"/>
    <property type="molecule type" value="Genomic_DNA"/>
</dbReference>
<gene>
    <name evidence="1" type="ORF">N7463_010771</name>
</gene>
<reference evidence="1" key="2">
    <citation type="journal article" date="2023" name="IMA Fungus">
        <title>Comparative genomic study of the Penicillium genus elucidates a diverse pangenome and 15 lateral gene transfer events.</title>
        <authorList>
            <person name="Petersen C."/>
            <person name="Sorensen T."/>
            <person name="Nielsen M.R."/>
            <person name="Sondergaard T.E."/>
            <person name="Sorensen J.L."/>
            <person name="Fitzpatrick D.A."/>
            <person name="Frisvad J.C."/>
            <person name="Nielsen K.L."/>
        </authorList>
    </citation>
    <scope>NUCLEOTIDE SEQUENCE</scope>
    <source>
        <strain evidence="1">IBT 29495</strain>
    </source>
</reference>
<dbReference type="AlphaFoldDB" id="A0A9W9XKJ5"/>
<protein>
    <submittedName>
        <fullName evidence="1">Uncharacterized protein</fullName>
    </submittedName>
</protein>
<evidence type="ECO:0000313" key="1">
    <source>
        <dbReference type="EMBL" id="KAJ5494684.1"/>
    </source>
</evidence>
<name>A0A9W9XKJ5_9EURO</name>
<keyword evidence="2" id="KW-1185">Reference proteome</keyword>
<accession>A0A9W9XKJ5</accession>
<proteinExistence type="predicted"/>
<dbReference type="Proteomes" id="UP001149954">
    <property type="component" value="Unassembled WGS sequence"/>
</dbReference>
<comment type="caution">
    <text evidence="1">The sequence shown here is derived from an EMBL/GenBank/DDBJ whole genome shotgun (WGS) entry which is preliminary data.</text>
</comment>
<evidence type="ECO:0000313" key="2">
    <source>
        <dbReference type="Proteomes" id="UP001149954"/>
    </source>
</evidence>
<sequence>MIVGYSRTFNVNSMRVQTGSTNEFQIVWFKAESVLRVWALMISRSSDGLRFQSMLNPVGARSD</sequence>